<evidence type="ECO:0000256" key="1">
    <source>
        <dbReference type="ARBA" id="ARBA00009902"/>
    </source>
</evidence>
<keyword evidence="3" id="KW-0326">Glycosidase</keyword>
<comment type="similarity">
    <text evidence="1">Belongs to the glycosyl hydrolase 32 family.</text>
</comment>
<evidence type="ECO:0000256" key="2">
    <source>
        <dbReference type="ARBA" id="ARBA00022801"/>
    </source>
</evidence>
<dbReference type="Proteomes" id="UP000825051">
    <property type="component" value="Chromosome"/>
</dbReference>
<sequence>MDANPGKSTGGETRRVAGEANPDFTCYADAVARQRVHQEDWLRVGYAPLGFYLKDFCLHCEGDVWHLFHIAGTPGVSCGLPGNEVFFGHATTRDFVTWETHEACFFIDVNGWDHGHVFAPYVVASGGRYWMFYTGVATDNTQRIGVARSDDLFHWKRASDRPVIRPEEYGWAFCPTTGGAACRDPHVLHDGERWQMYYTAVLRDGRGGVARASSADLFTWRDEGVAYAFSGWNQCESCNVQRADDGRWLLFFGGHHAWSYVAGDNPQRWPDVAPTALRADITGMEVIARKGPRWLVTYFGLRYYRLLVGVLDWSAARPTIAQVTKAEELREFKLQAHETPSESSARRQPPALT</sequence>
<evidence type="ECO:0000256" key="3">
    <source>
        <dbReference type="ARBA" id="ARBA00023295"/>
    </source>
</evidence>
<dbReference type="InterPro" id="IPR013148">
    <property type="entry name" value="Glyco_hydro_32_N"/>
</dbReference>
<gene>
    <name evidence="6" type="ORF">K0B96_05120</name>
</gene>
<dbReference type="PANTHER" id="PTHR35279">
    <property type="match status" value="1"/>
</dbReference>
<protein>
    <recommendedName>
        <fullName evidence="5">Glycosyl hydrolase family 32 N-terminal domain-containing protein</fullName>
    </recommendedName>
</protein>
<dbReference type="InterPro" id="IPR023296">
    <property type="entry name" value="Glyco_hydro_beta-prop_sf"/>
</dbReference>
<evidence type="ECO:0000313" key="7">
    <source>
        <dbReference type="Proteomes" id="UP000825051"/>
    </source>
</evidence>
<dbReference type="EMBL" id="CP080507">
    <property type="protein sequence ID" value="QYM80001.1"/>
    <property type="molecule type" value="Genomic_DNA"/>
</dbReference>
<keyword evidence="7" id="KW-1185">Reference proteome</keyword>
<dbReference type="KEGG" id="ole:K0B96_05120"/>
<name>A0A8F9TXV2_9BACT</name>
<reference evidence="6" key="1">
    <citation type="submission" date="2021-08" db="EMBL/GenBank/DDBJ databases">
        <title>Genome of a novel bacterium of the phylum Verrucomicrobia, Oleiharenicola sp. KSB-15.</title>
        <authorList>
            <person name="Chung J.-H."/>
            <person name="Ahn J.-H."/>
            <person name="Yoon Y."/>
            <person name="Kim D.-Y."/>
            <person name="An S.-H."/>
            <person name="Park I."/>
            <person name="Yeon J."/>
        </authorList>
    </citation>
    <scope>NUCLEOTIDE SEQUENCE</scope>
    <source>
        <strain evidence="6">KSB-15</strain>
    </source>
</reference>
<dbReference type="GO" id="GO:0016798">
    <property type="term" value="F:hydrolase activity, acting on glycosyl bonds"/>
    <property type="evidence" value="ECO:0007669"/>
    <property type="project" value="UniProtKB-KW"/>
</dbReference>
<evidence type="ECO:0000256" key="4">
    <source>
        <dbReference type="SAM" id="MobiDB-lite"/>
    </source>
</evidence>
<organism evidence="6 7">
    <name type="scientific">Horticoccus luteus</name>
    <dbReference type="NCBI Taxonomy" id="2862869"/>
    <lineage>
        <taxon>Bacteria</taxon>
        <taxon>Pseudomonadati</taxon>
        <taxon>Verrucomicrobiota</taxon>
        <taxon>Opitutia</taxon>
        <taxon>Opitutales</taxon>
        <taxon>Opitutaceae</taxon>
        <taxon>Horticoccus</taxon>
    </lineage>
</organism>
<accession>A0A8F9TXV2</accession>
<dbReference type="PANTHER" id="PTHR35279:SF1">
    <property type="entry name" value="ARABINANASE_LEVANSUCRASE_INVERTASE"/>
    <property type="match status" value="1"/>
</dbReference>
<dbReference type="RefSeq" id="WP_220164546.1">
    <property type="nucleotide sequence ID" value="NZ_CP080507.1"/>
</dbReference>
<feature type="region of interest" description="Disordered" evidence="4">
    <location>
        <begin position="334"/>
        <end position="353"/>
    </location>
</feature>
<dbReference type="SUPFAM" id="SSF75005">
    <property type="entry name" value="Arabinanase/levansucrase/invertase"/>
    <property type="match status" value="1"/>
</dbReference>
<dbReference type="AlphaFoldDB" id="A0A8F9TXV2"/>
<dbReference type="Pfam" id="PF00251">
    <property type="entry name" value="Glyco_hydro_32N"/>
    <property type="match status" value="1"/>
</dbReference>
<dbReference type="Gene3D" id="2.115.10.20">
    <property type="entry name" value="Glycosyl hydrolase domain, family 43"/>
    <property type="match status" value="1"/>
</dbReference>
<feature type="domain" description="Glycosyl hydrolase family 32 N-terminal" evidence="5">
    <location>
        <begin position="63"/>
        <end position="224"/>
    </location>
</feature>
<proteinExistence type="inferred from homology"/>
<keyword evidence="2" id="KW-0378">Hydrolase</keyword>
<evidence type="ECO:0000313" key="6">
    <source>
        <dbReference type="EMBL" id="QYM80001.1"/>
    </source>
</evidence>
<evidence type="ECO:0000259" key="5">
    <source>
        <dbReference type="Pfam" id="PF00251"/>
    </source>
</evidence>